<evidence type="ECO:0000256" key="4">
    <source>
        <dbReference type="ARBA" id="ARBA00013040"/>
    </source>
</evidence>
<keyword evidence="10" id="KW-0325">Glycoprotein</keyword>
<keyword evidence="16" id="KW-1015">Disulfide bond</keyword>
<evidence type="ECO:0000256" key="15">
    <source>
        <dbReference type="ARBA" id="ARBA00043832"/>
    </source>
</evidence>
<evidence type="ECO:0000313" key="19">
    <source>
        <dbReference type="Proteomes" id="UP000838756"/>
    </source>
</evidence>
<gene>
    <name evidence="18" type="primary">jg6487</name>
    <name evidence="18" type="ORF">PAEG_LOCUS25202</name>
</gene>
<dbReference type="SUPFAM" id="SSF53254">
    <property type="entry name" value="Phosphoglycerate mutase-like"/>
    <property type="match status" value="1"/>
</dbReference>
<dbReference type="GO" id="GO:0003993">
    <property type="term" value="F:acid phosphatase activity"/>
    <property type="evidence" value="ECO:0007669"/>
    <property type="project" value="TreeGrafter"/>
</dbReference>
<comment type="catalytic activity">
    <reaction evidence="12">
        <text>1D-myo-inositol 1,2,5,6-tetrakisphosphate + H2O = 1D-myo-inositol 1,2,6-trisphosphate + phosphate</text>
        <dbReference type="Rhea" id="RHEA:77119"/>
        <dbReference type="ChEBI" id="CHEBI:15377"/>
        <dbReference type="ChEBI" id="CHEBI:43474"/>
        <dbReference type="ChEBI" id="CHEBI:195535"/>
        <dbReference type="ChEBI" id="CHEBI:195537"/>
        <dbReference type="EC" id="3.1.3.62"/>
    </reaction>
    <physiologicalReaction direction="left-to-right" evidence="12">
        <dbReference type="Rhea" id="RHEA:77120"/>
    </physiologicalReaction>
</comment>
<feature type="disulfide bond" evidence="16">
    <location>
        <begin position="403"/>
        <end position="408"/>
    </location>
</feature>
<protein>
    <recommendedName>
        <fullName evidence="5">Multiple inositol polyphosphate phosphatase 1</fullName>
        <ecNumber evidence="4">3.1.3.62</ecNumber>
        <ecNumber evidence="3">3.1.3.80</ecNumber>
    </recommendedName>
    <alternativeName>
        <fullName evidence="11">2,3-bisphosphoglycerate 3-phosphatase</fullName>
    </alternativeName>
</protein>
<accession>A0A8S4SIT9</accession>
<keyword evidence="9" id="KW-0472">Membrane</keyword>
<dbReference type="EMBL" id="CAKXAJ010026303">
    <property type="protein sequence ID" value="CAH2266195.1"/>
    <property type="molecule type" value="Genomic_DNA"/>
</dbReference>
<dbReference type="PIRSF" id="PIRSF000894">
    <property type="entry name" value="Acid_phosphatase"/>
    <property type="match status" value="1"/>
</dbReference>
<evidence type="ECO:0000256" key="6">
    <source>
        <dbReference type="ARBA" id="ARBA00022475"/>
    </source>
</evidence>
<evidence type="ECO:0000256" key="12">
    <source>
        <dbReference type="ARBA" id="ARBA00043668"/>
    </source>
</evidence>
<evidence type="ECO:0000256" key="3">
    <source>
        <dbReference type="ARBA" id="ARBA00012976"/>
    </source>
</evidence>
<feature type="disulfide bond" evidence="16">
    <location>
        <begin position="253"/>
        <end position="268"/>
    </location>
</feature>
<dbReference type="OrthoDB" id="6509975at2759"/>
<dbReference type="AlphaFoldDB" id="A0A8S4SIT9"/>
<reference evidence="18" key="1">
    <citation type="submission" date="2022-03" db="EMBL/GenBank/DDBJ databases">
        <authorList>
            <person name="Lindestad O."/>
        </authorList>
    </citation>
    <scope>NUCLEOTIDE SEQUENCE</scope>
</reference>
<feature type="chain" id="PRO_5035863243" description="Multiple inositol polyphosphate phosphatase 1" evidence="17">
    <location>
        <begin position="18"/>
        <end position="428"/>
    </location>
</feature>
<evidence type="ECO:0000256" key="10">
    <source>
        <dbReference type="ARBA" id="ARBA00023180"/>
    </source>
</evidence>
<evidence type="ECO:0000313" key="18">
    <source>
        <dbReference type="EMBL" id="CAH2266195.1"/>
    </source>
</evidence>
<comment type="catalytic activity">
    <reaction evidence="14">
        <text>1D-myo-inositol hexakisphosphate + H2O = 1D-myo-inositol 1,2,4,5,6-pentakisphosphate + phosphate</text>
        <dbReference type="Rhea" id="RHEA:16989"/>
        <dbReference type="ChEBI" id="CHEBI:15377"/>
        <dbReference type="ChEBI" id="CHEBI:43474"/>
        <dbReference type="ChEBI" id="CHEBI:57798"/>
        <dbReference type="ChEBI" id="CHEBI:58130"/>
        <dbReference type="EC" id="3.1.3.62"/>
    </reaction>
    <physiologicalReaction direction="left-to-right" evidence="14">
        <dbReference type="Rhea" id="RHEA:16990"/>
    </physiologicalReaction>
</comment>
<dbReference type="GO" id="GO:0034417">
    <property type="term" value="F:bisphosphoglycerate 3-phosphatase activity"/>
    <property type="evidence" value="ECO:0007669"/>
    <property type="project" value="UniProtKB-EC"/>
</dbReference>
<dbReference type="InterPro" id="IPR029033">
    <property type="entry name" value="His_PPase_superfam"/>
</dbReference>
<name>A0A8S4SIT9_9NEOP</name>
<dbReference type="GO" id="GO:0052745">
    <property type="term" value="F:inositol phosphate phosphatase activity"/>
    <property type="evidence" value="ECO:0007669"/>
    <property type="project" value="TreeGrafter"/>
</dbReference>
<dbReference type="PANTHER" id="PTHR20963">
    <property type="entry name" value="MULTIPLE INOSITOL POLYPHOSPHATE PHOSPHATASE-RELATED"/>
    <property type="match status" value="1"/>
</dbReference>
<comment type="subcellular location">
    <subcellularLocation>
        <location evidence="1">Cell membrane</location>
    </subcellularLocation>
</comment>
<dbReference type="PANTHER" id="PTHR20963:SF8">
    <property type="entry name" value="MULTIPLE INOSITOL POLYPHOSPHATE PHOSPHATASE 1"/>
    <property type="match status" value="1"/>
</dbReference>
<keyword evidence="6" id="KW-1003">Cell membrane</keyword>
<evidence type="ECO:0000256" key="5">
    <source>
        <dbReference type="ARBA" id="ARBA00018097"/>
    </source>
</evidence>
<comment type="caution">
    <text evidence="18">The sequence shown here is derived from an EMBL/GenBank/DDBJ whole genome shotgun (WGS) entry which is preliminary data.</text>
</comment>
<comment type="similarity">
    <text evidence="2">Belongs to the histidine acid phosphatase family. MINPP1 subfamily.</text>
</comment>
<keyword evidence="19" id="KW-1185">Reference proteome</keyword>
<evidence type="ECO:0000256" key="11">
    <source>
        <dbReference type="ARBA" id="ARBA00031642"/>
    </source>
</evidence>
<evidence type="ECO:0000256" key="9">
    <source>
        <dbReference type="ARBA" id="ARBA00023136"/>
    </source>
</evidence>
<organism evidence="18 19">
    <name type="scientific">Pararge aegeria aegeria</name>
    <dbReference type="NCBI Taxonomy" id="348720"/>
    <lineage>
        <taxon>Eukaryota</taxon>
        <taxon>Metazoa</taxon>
        <taxon>Ecdysozoa</taxon>
        <taxon>Arthropoda</taxon>
        <taxon>Hexapoda</taxon>
        <taxon>Insecta</taxon>
        <taxon>Pterygota</taxon>
        <taxon>Neoptera</taxon>
        <taxon>Endopterygota</taxon>
        <taxon>Lepidoptera</taxon>
        <taxon>Glossata</taxon>
        <taxon>Ditrysia</taxon>
        <taxon>Papilionoidea</taxon>
        <taxon>Nymphalidae</taxon>
        <taxon>Satyrinae</taxon>
        <taxon>Satyrini</taxon>
        <taxon>Parargina</taxon>
        <taxon>Pararge</taxon>
    </lineage>
</organism>
<evidence type="ECO:0000256" key="16">
    <source>
        <dbReference type="PIRSR" id="PIRSR000894-2"/>
    </source>
</evidence>
<dbReference type="EC" id="3.1.3.62" evidence="4"/>
<comment type="catalytic activity">
    <reaction evidence="13">
        <text>1D-myo-inositol 1,2,4,5,6-pentakisphosphate + H2O = 1D-myo-inositol 1,2,5,6-tetrakisphosphate + phosphate</text>
        <dbReference type="Rhea" id="RHEA:77115"/>
        <dbReference type="ChEBI" id="CHEBI:15377"/>
        <dbReference type="ChEBI" id="CHEBI:43474"/>
        <dbReference type="ChEBI" id="CHEBI:57798"/>
        <dbReference type="ChEBI" id="CHEBI:195535"/>
        <dbReference type="EC" id="3.1.3.62"/>
    </reaction>
    <physiologicalReaction direction="left-to-right" evidence="13">
        <dbReference type="Rhea" id="RHEA:77116"/>
    </physiologicalReaction>
</comment>
<proteinExistence type="inferred from homology"/>
<evidence type="ECO:0000256" key="14">
    <source>
        <dbReference type="ARBA" id="ARBA00043691"/>
    </source>
</evidence>
<dbReference type="EC" id="3.1.3.80" evidence="3"/>
<evidence type="ECO:0000256" key="1">
    <source>
        <dbReference type="ARBA" id="ARBA00004236"/>
    </source>
</evidence>
<dbReference type="Proteomes" id="UP000838756">
    <property type="component" value="Unassembled WGS sequence"/>
</dbReference>
<dbReference type="GO" id="GO:0005886">
    <property type="term" value="C:plasma membrane"/>
    <property type="evidence" value="ECO:0007669"/>
    <property type="project" value="UniProtKB-SubCell"/>
</dbReference>
<comment type="catalytic activity">
    <reaction evidence="15">
        <text>(2R)-2,3-bisphosphoglycerate + H2O = (2R)-2-phosphoglycerate + phosphate</text>
        <dbReference type="Rhea" id="RHEA:27381"/>
        <dbReference type="ChEBI" id="CHEBI:15377"/>
        <dbReference type="ChEBI" id="CHEBI:43474"/>
        <dbReference type="ChEBI" id="CHEBI:58248"/>
        <dbReference type="ChEBI" id="CHEBI:58289"/>
        <dbReference type="EC" id="3.1.3.80"/>
    </reaction>
    <physiologicalReaction direction="left-to-right" evidence="15">
        <dbReference type="Rhea" id="RHEA:27382"/>
    </physiologicalReaction>
</comment>
<evidence type="ECO:0000256" key="2">
    <source>
        <dbReference type="ARBA" id="ARBA00008422"/>
    </source>
</evidence>
<evidence type="ECO:0000256" key="7">
    <source>
        <dbReference type="ARBA" id="ARBA00022729"/>
    </source>
</evidence>
<dbReference type="Gene3D" id="3.40.50.1240">
    <property type="entry name" value="Phosphoglycerate mutase-like"/>
    <property type="match status" value="1"/>
</dbReference>
<keyword evidence="8" id="KW-0378">Hydrolase</keyword>
<feature type="signal peptide" evidence="17">
    <location>
        <begin position="1"/>
        <end position="17"/>
    </location>
</feature>
<evidence type="ECO:0000256" key="8">
    <source>
        <dbReference type="ARBA" id="ARBA00022801"/>
    </source>
</evidence>
<dbReference type="InterPro" id="IPR016274">
    <property type="entry name" value="Histidine_acid_Pase_euk"/>
</dbReference>
<evidence type="ECO:0000256" key="17">
    <source>
        <dbReference type="SAM" id="SignalP"/>
    </source>
</evidence>
<dbReference type="Pfam" id="PF00328">
    <property type="entry name" value="His_Phos_2"/>
    <property type="match status" value="1"/>
</dbReference>
<keyword evidence="7 17" id="KW-0732">Signal</keyword>
<sequence>MKKFLVFIFLCINDATSNYCYWNTGCPYKYLSTETPYNSVRGDIRDSVIKLIGCEPVSIWGIYRHGKRKPSAMFSEKMKEAISTKKYIIDSYEKGHSSLCAQDIENLRKWEPDYKFYDGVRDIMEEGRQEMIGASKRLKEAFPVLLRDLPKGSYTFRSGQGLWIERSMEAFVSGFGKPSLVIDDVKPNQDVMNPYANCDYYQQNVRNSPKSSAESNRYLTHPEYLAAKDRIHRRSGIEYSLTDENITALYDLCRYDWNAVEYKISPWCAIFTKDDLEVLEYVQDLNHYYRNSYGTPVNEVFGKVPLGDLFTNFESVTKGGGKKIVAYVTHSTMLDQIYMTLGLFKDSVPLTGANRDRDRKWRTSKISTFGVNFVAVLNRCEKQGSKEYNVVFYLNEEPIRSICEEGVCSWENFDTKLRQYVNTTIDFC</sequence>
<evidence type="ECO:0000256" key="13">
    <source>
        <dbReference type="ARBA" id="ARBA00043671"/>
    </source>
</evidence>
<dbReference type="InterPro" id="IPR000560">
    <property type="entry name" value="His_Pase_clade-2"/>
</dbReference>
<dbReference type="CDD" id="cd07061">
    <property type="entry name" value="HP_HAP_like"/>
    <property type="match status" value="1"/>
</dbReference>